<comment type="caution">
    <text evidence="3">The sequence shown here is derived from an EMBL/GenBank/DDBJ whole genome shotgun (WGS) entry which is preliminary data.</text>
</comment>
<evidence type="ECO:0000256" key="1">
    <source>
        <dbReference type="SAM" id="SignalP"/>
    </source>
</evidence>
<dbReference type="InterPro" id="IPR001434">
    <property type="entry name" value="OmcB-like_DUF11"/>
</dbReference>
<dbReference type="Proteomes" id="UP001595887">
    <property type="component" value="Unassembled WGS sequence"/>
</dbReference>
<name>A0ABV8RG47_9SPHN</name>
<dbReference type="RefSeq" id="WP_381422737.1">
    <property type="nucleotide sequence ID" value="NZ_JBHSDH010000013.1"/>
</dbReference>
<dbReference type="Pfam" id="PF01345">
    <property type="entry name" value="DUF11"/>
    <property type="match status" value="1"/>
</dbReference>
<dbReference type="Gene3D" id="2.60.40.740">
    <property type="match status" value="1"/>
</dbReference>
<reference evidence="4" key="1">
    <citation type="journal article" date="2019" name="Int. J. Syst. Evol. Microbiol.">
        <title>The Global Catalogue of Microorganisms (GCM) 10K type strain sequencing project: providing services to taxonomists for standard genome sequencing and annotation.</title>
        <authorList>
            <consortium name="The Broad Institute Genomics Platform"/>
            <consortium name="The Broad Institute Genome Sequencing Center for Infectious Disease"/>
            <person name="Wu L."/>
            <person name="Ma J."/>
        </authorList>
    </citation>
    <scope>NUCLEOTIDE SEQUENCE [LARGE SCALE GENOMIC DNA]</scope>
    <source>
        <strain evidence="4">CECT 8531</strain>
    </source>
</reference>
<feature type="domain" description="DUF11" evidence="2">
    <location>
        <begin position="231"/>
        <end position="314"/>
    </location>
</feature>
<proteinExistence type="predicted"/>
<keyword evidence="4" id="KW-1185">Reference proteome</keyword>
<keyword evidence="1" id="KW-0732">Signal</keyword>
<dbReference type="EMBL" id="JBHSDH010000013">
    <property type="protein sequence ID" value="MFC4292224.1"/>
    <property type="molecule type" value="Genomic_DNA"/>
</dbReference>
<dbReference type="InterPro" id="IPR047589">
    <property type="entry name" value="DUF11_rpt"/>
</dbReference>
<dbReference type="NCBIfam" id="TIGR01451">
    <property type="entry name" value="B_ant_repeat"/>
    <property type="match status" value="1"/>
</dbReference>
<evidence type="ECO:0000313" key="4">
    <source>
        <dbReference type="Proteomes" id="UP001595887"/>
    </source>
</evidence>
<evidence type="ECO:0000313" key="3">
    <source>
        <dbReference type="EMBL" id="MFC4292224.1"/>
    </source>
</evidence>
<sequence length="317" mass="31689">MAATIMGGLCLASPAFAAGTLAGTDIENMATASYETPGGTIQIDSNLVVIKVDELLDVTVTNSDPGDIPSSPGATANVQRFLVTNTGNGEEAFRLTPNLAVAGDDFDPALQNVVLDSNGNGVYDPGVDTVYTAGTNDPVLQPDQSITVFVISSTPATVNDGNRAEVSLSVAATTGTGAPGTTFTGAGNGGGDAVVGTTGADADDNGFLAVQAAILSLVKSAVVADPFGGSRAVPGSTITYTLVATITGSGSLTNVVISDPIPADTQYVPGSITLDAATLTDAADTDQGNFNGSQVRAAVRNIAAGETRTVTFRVVIQ</sequence>
<protein>
    <recommendedName>
        <fullName evidence="2">DUF11 domain-containing protein</fullName>
    </recommendedName>
</protein>
<evidence type="ECO:0000259" key="2">
    <source>
        <dbReference type="Pfam" id="PF01345"/>
    </source>
</evidence>
<organism evidence="3 4">
    <name type="scientific">Sphingorhabdus arenilitoris</name>
    <dbReference type="NCBI Taxonomy" id="1490041"/>
    <lineage>
        <taxon>Bacteria</taxon>
        <taxon>Pseudomonadati</taxon>
        <taxon>Pseudomonadota</taxon>
        <taxon>Alphaproteobacteria</taxon>
        <taxon>Sphingomonadales</taxon>
        <taxon>Sphingomonadaceae</taxon>
        <taxon>Sphingorhabdus</taxon>
    </lineage>
</organism>
<feature type="chain" id="PRO_5045259227" description="DUF11 domain-containing protein" evidence="1">
    <location>
        <begin position="18"/>
        <end position="317"/>
    </location>
</feature>
<feature type="signal peptide" evidence="1">
    <location>
        <begin position="1"/>
        <end position="17"/>
    </location>
</feature>
<accession>A0ABV8RG47</accession>
<gene>
    <name evidence="3" type="ORF">ACFOWX_07330</name>
</gene>